<feature type="transmembrane region" description="Helical" evidence="12">
    <location>
        <begin position="138"/>
        <end position="158"/>
    </location>
</feature>
<dbReference type="HAMAP" id="MF_01844">
    <property type="entry name" value="NhaA"/>
    <property type="match status" value="1"/>
</dbReference>
<evidence type="ECO:0000256" key="8">
    <source>
        <dbReference type="ARBA" id="ARBA00023053"/>
    </source>
</evidence>
<keyword evidence="10 12" id="KW-0472">Membrane</keyword>
<keyword evidence="3 12" id="KW-0813">Transport</keyword>
<keyword evidence="5 12" id="KW-1003">Cell membrane</keyword>
<dbReference type="Gene3D" id="1.20.1530.10">
    <property type="entry name" value="Na+/H+ antiporter like domain"/>
    <property type="match status" value="1"/>
</dbReference>
<comment type="caution">
    <text evidence="15">The sequence shown here is derived from an EMBL/GenBank/DDBJ whole genome shotgun (WGS) entry which is preliminary data.</text>
</comment>
<feature type="transmembrane region" description="Helical" evidence="12">
    <location>
        <begin position="305"/>
        <end position="325"/>
    </location>
</feature>
<evidence type="ECO:0000256" key="3">
    <source>
        <dbReference type="ARBA" id="ARBA00022448"/>
    </source>
</evidence>
<dbReference type="Pfam" id="PF13462">
    <property type="entry name" value="Thioredoxin_4"/>
    <property type="match status" value="1"/>
</dbReference>
<comment type="subcellular location">
    <subcellularLocation>
        <location evidence="1">Cell inner membrane</location>
        <topology evidence="1">Multi-pass membrane protein</topology>
    </subcellularLocation>
    <subcellularLocation>
        <location evidence="12">Cell membrane</location>
        <topology evidence="12">Multi-pass membrane protein</topology>
    </subcellularLocation>
</comment>
<feature type="transmembrane region" description="Helical" evidence="12">
    <location>
        <begin position="75"/>
        <end position="93"/>
    </location>
</feature>
<evidence type="ECO:0000256" key="2">
    <source>
        <dbReference type="ARBA" id="ARBA00007006"/>
    </source>
</evidence>
<feature type="transmembrane region" description="Helical" evidence="12">
    <location>
        <begin position="114"/>
        <end position="132"/>
    </location>
</feature>
<dbReference type="PROSITE" id="PS51352">
    <property type="entry name" value="THIOREDOXIN_2"/>
    <property type="match status" value="1"/>
</dbReference>
<dbReference type="Gene3D" id="3.40.30.10">
    <property type="entry name" value="Glutaredoxin"/>
    <property type="match status" value="1"/>
</dbReference>
<dbReference type="SUPFAM" id="SSF52833">
    <property type="entry name" value="Thioredoxin-like"/>
    <property type="match status" value="1"/>
</dbReference>
<keyword evidence="16" id="KW-1185">Reference proteome</keyword>
<dbReference type="Pfam" id="PF06965">
    <property type="entry name" value="Na_H_antiport_1"/>
    <property type="match status" value="1"/>
</dbReference>
<evidence type="ECO:0000256" key="1">
    <source>
        <dbReference type="ARBA" id="ARBA00004429"/>
    </source>
</evidence>
<dbReference type="InterPro" id="IPR013766">
    <property type="entry name" value="Thioredoxin_domain"/>
</dbReference>
<proteinExistence type="inferred from homology"/>
<dbReference type="Proteomes" id="UP001500457">
    <property type="component" value="Unassembled WGS sequence"/>
</dbReference>
<evidence type="ECO:0000256" key="4">
    <source>
        <dbReference type="ARBA" id="ARBA00022449"/>
    </source>
</evidence>
<evidence type="ECO:0000313" key="15">
    <source>
        <dbReference type="EMBL" id="GAA4861447.1"/>
    </source>
</evidence>
<keyword evidence="9 12" id="KW-0406">Ion transport</keyword>
<dbReference type="InterPro" id="IPR004670">
    <property type="entry name" value="NhaA"/>
</dbReference>
<dbReference type="InterPro" id="IPR036249">
    <property type="entry name" value="Thioredoxin-like_sf"/>
</dbReference>
<dbReference type="RefSeq" id="WP_274230866.1">
    <property type="nucleotide sequence ID" value="NZ_BAABHQ010000001.1"/>
</dbReference>
<feature type="domain" description="Thioredoxin" evidence="14">
    <location>
        <begin position="417"/>
        <end position="617"/>
    </location>
</feature>
<evidence type="ECO:0000313" key="16">
    <source>
        <dbReference type="Proteomes" id="UP001500457"/>
    </source>
</evidence>
<keyword evidence="4 12" id="KW-0050">Antiport</keyword>
<dbReference type="PANTHER" id="PTHR30341:SF0">
    <property type="entry name" value="NA(+)_H(+) ANTIPORTER NHAA"/>
    <property type="match status" value="1"/>
</dbReference>
<feature type="transmembrane region" description="Helical" evidence="12">
    <location>
        <begin position="30"/>
        <end position="48"/>
    </location>
</feature>
<feature type="transmembrane region" description="Helical" evidence="12">
    <location>
        <begin position="196"/>
        <end position="212"/>
    </location>
</feature>
<gene>
    <name evidence="12" type="primary">nhaA</name>
    <name evidence="15" type="ORF">GCM10023203_06070</name>
</gene>
<feature type="transmembrane region" description="Helical" evidence="12">
    <location>
        <begin position="406"/>
        <end position="426"/>
    </location>
</feature>
<keyword evidence="8 12" id="KW-0915">Sodium</keyword>
<keyword evidence="11 12" id="KW-0739">Sodium transport</keyword>
<feature type="transmembrane region" description="Helical" evidence="12">
    <location>
        <begin position="239"/>
        <end position="255"/>
    </location>
</feature>
<keyword evidence="7 12" id="KW-1133">Transmembrane helix</keyword>
<feature type="region of interest" description="Disordered" evidence="13">
    <location>
        <begin position="620"/>
        <end position="642"/>
    </location>
</feature>
<dbReference type="EMBL" id="BAABHQ010000001">
    <property type="protein sequence ID" value="GAA4861447.1"/>
    <property type="molecule type" value="Genomic_DNA"/>
</dbReference>
<dbReference type="NCBIfam" id="TIGR00773">
    <property type="entry name" value="NhaA"/>
    <property type="match status" value="1"/>
</dbReference>
<protein>
    <recommendedName>
        <fullName evidence="12">Na(+)/H(+) antiporter NhaA</fullName>
    </recommendedName>
    <alternativeName>
        <fullName evidence="12">Sodium/proton antiporter NhaA</fullName>
    </alternativeName>
</protein>
<evidence type="ECO:0000256" key="10">
    <source>
        <dbReference type="ARBA" id="ARBA00023136"/>
    </source>
</evidence>
<reference evidence="16" key="1">
    <citation type="journal article" date="2019" name="Int. J. Syst. Evol. Microbiol.">
        <title>The Global Catalogue of Microorganisms (GCM) 10K type strain sequencing project: providing services to taxonomists for standard genome sequencing and annotation.</title>
        <authorList>
            <consortium name="The Broad Institute Genomics Platform"/>
            <consortium name="The Broad Institute Genome Sequencing Center for Infectious Disease"/>
            <person name="Wu L."/>
            <person name="Ma J."/>
        </authorList>
    </citation>
    <scope>NUCLEOTIDE SEQUENCE [LARGE SCALE GENOMIC DNA]</scope>
    <source>
        <strain evidence="16">JCM 17983</strain>
    </source>
</reference>
<feature type="transmembrane region" description="Helical" evidence="12">
    <location>
        <begin position="170"/>
        <end position="190"/>
    </location>
</feature>
<comment type="similarity">
    <text evidence="2">In the N-terminal section; belongs to the NhaA Na(+)/H(+) (TC 2.A.33) antiporter family.</text>
</comment>
<evidence type="ECO:0000256" key="12">
    <source>
        <dbReference type="HAMAP-Rule" id="MF_01844"/>
    </source>
</evidence>
<evidence type="ECO:0000256" key="6">
    <source>
        <dbReference type="ARBA" id="ARBA00022692"/>
    </source>
</evidence>
<feature type="transmembrane region" description="Helical" evidence="12">
    <location>
        <begin position="337"/>
        <end position="359"/>
    </location>
</feature>
<keyword evidence="6 12" id="KW-0812">Transmembrane</keyword>
<evidence type="ECO:0000259" key="14">
    <source>
        <dbReference type="PROSITE" id="PS51352"/>
    </source>
</evidence>
<dbReference type="InterPro" id="IPR012336">
    <property type="entry name" value="Thioredoxin-like_fold"/>
</dbReference>
<dbReference type="PANTHER" id="PTHR30341">
    <property type="entry name" value="SODIUM ION/PROTON ANTIPORTER NHAA-RELATED"/>
    <property type="match status" value="1"/>
</dbReference>
<evidence type="ECO:0000256" key="9">
    <source>
        <dbReference type="ARBA" id="ARBA00023065"/>
    </source>
</evidence>
<comment type="catalytic activity">
    <reaction evidence="12">
        <text>Na(+)(in) + 2 H(+)(out) = Na(+)(out) + 2 H(+)(in)</text>
        <dbReference type="Rhea" id="RHEA:29251"/>
        <dbReference type="ChEBI" id="CHEBI:15378"/>
        <dbReference type="ChEBI" id="CHEBI:29101"/>
    </reaction>
</comment>
<evidence type="ECO:0000256" key="7">
    <source>
        <dbReference type="ARBA" id="ARBA00022989"/>
    </source>
</evidence>
<evidence type="ECO:0000256" key="13">
    <source>
        <dbReference type="SAM" id="MobiDB-lite"/>
    </source>
</evidence>
<evidence type="ECO:0000256" key="5">
    <source>
        <dbReference type="ARBA" id="ARBA00022475"/>
    </source>
</evidence>
<comment type="function">
    <text evidence="12">Na(+)/H(+) antiporter that extrudes sodium in exchange for external protons.</text>
</comment>
<sequence length="642" mass="69223">MTDVTENRPRWHGVLERIAEARRGDSSESLAAVFMLGATVLALAWANSPWGATYDAFWHTHLAISFGGMSIDLDLQHWVNDGLMALFFFVVGLEVKREFALGELRDRSKAAVPLTAAVAGLALPAVLFLLLNPSGPEAAAWGVVISTDTAFLLGALAVIGPGRAERLRIFLLTLAVADDIGALAIIALVYTDELNIVPLLVAVAGLLLIWQLRRLRVWRGGGYLVVSVVTWVALYESGVHATLAGVLIALLLPVYPPKRKEVERAAALARAFRQSPNPEYARSARLGLERAVSVNERLMRLWQPYSAFIIVPVFALANAGVPLTAETLRTAATSPLTWGIVIGLVAGKFVGITGATAILHRLRPGSLAPGLTMPQIAGGAALSGIGFTISLFIVDLALDDDALADQARVGVLAASLIALGLGALVFRAGRSSLPEEPSRDLLRPVDVHRDHVRGPVDAPLTIVEYGDFECPFCGKATGNIRQVREHFGDEMRYVFRHFPLEEFHPHARDAAEVAEAAARQGRFWEVHDRFFANADALEHEDLLRYCEELGLDVDRIEEDLRDGGPHNHVADDEIDAGSSDLPGTPTFYLAAGDAVPQRHLGPYDAKTLIAELERMRAEAAVADDEAADAAGVSDPGDVVDPR</sequence>
<dbReference type="InterPro" id="IPR023171">
    <property type="entry name" value="Na/H_antiporter_dom_sf"/>
</dbReference>
<feature type="transmembrane region" description="Helical" evidence="12">
    <location>
        <begin position="371"/>
        <end position="394"/>
    </location>
</feature>
<comment type="similarity">
    <text evidence="12">Belongs to the NhaA Na(+)/H(+) (TC 2.A.33) antiporter family.</text>
</comment>
<name>A0ABP9DVS1_9PSEU</name>
<accession>A0ABP9DVS1</accession>
<evidence type="ECO:0000256" key="11">
    <source>
        <dbReference type="ARBA" id="ARBA00023201"/>
    </source>
</evidence>
<organism evidence="15 16">
    <name type="scientific">Actinomycetospora straminea</name>
    <dbReference type="NCBI Taxonomy" id="663607"/>
    <lineage>
        <taxon>Bacteria</taxon>
        <taxon>Bacillati</taxon>
        <taxon>Actinomycetota</taxon>
        <taxon>Actinomycetes</taxon>
        <taxon>Pseudonocardiales</taxon>
        <taxon>Pseudonocardiaceae</taxon>
        <taxon>Actinomycetospora</taxon>
    </lineage>
</organism>